<dbReference type="EMBL" id="BSYO01000004">
    <property type="protein sequence ID" value="GMH03466.1"/>
    <property type="molecule type" value="Genomic_DNA"/>
</dbReference>
<dbReference type="AlphaFoldDB" id="A0AAD3XGG9"/>
<reference evidence="2" key="1">
    <citation type="submission" date="2023-05" db="EMBL/GenBank/DDBJ databases">
        <title>Nepenthes gracilis genome sequencing.</title>
        <authorList>
            <person name="Fukushima K."/>
        </authorList>
    </citation>
    <scope>NUCLEOTIDE SEQUENCE</scope>
    <source>
        <strain evidence="2">SING2019-196</strain>
    </source>
</reference>
<dbReference type="Proteomes" id="UP001279734">
    <property type="component" value="Unassembled WGS sequence"/>
</dbReference>
<evidence type="ECO:0000256" key="1">
    <source>
        <dbReference type="SAM" id="Phobius"/>
    </source>
</evidence>
<keyword evidence="3" id="KW-1185">Reference proteome</keyword>
<gene>
    <name evidence="2" type="ORF">Nepgr_005305</name>
</gene>
<name>A0AAD3XGG9_NEPGR</name>
<proteinExistence type="predicted"/>
<protein>
    <submittedName>
        <fullName evidence="2">Uncharacterized protein</fullName>
    </submittedName>
</protein>
<feature type="transmembrane region" description="Helical" evidence="1">
    <location>
        <begin position="227"/>
        <end position="245"/>
    </location>
</feature>
<accession>A0AAD3XGG9</accession>
<evidence type="ECO:0000313" key="3">
    <source>
        <dbReference type="Proteomes" id="UP001279734"/>
    </source>
</evidence>
<feature type="transmembrane region" description="Helical" evidence="1">
    <location>
        <begin position="195"/>
        <end position="220"/>
    </location>
</feature>
<keyword evidence="1" id="KW-0812">Transmembrane</keyword>
<organism evidence="2 3">
    <name type="scientific">Nepenthes gracilis</name>
    <name type="common">Slender pitcher plant</name>
    <dbReference type="NCBI Taxonomy" id="150966"/>
    <lineage>
        <taxon>Eukaryota</taxon>
        <taxon>Viridiplantae</taxon>
        <taxon>Streptophyta</taxon>
        <taxon>Embryophyta</taxon>
        <taxon>Tracheophyta</taxon>
        <taxon>Spermatophyta</taxon>
        <taxon>Magnoliopsida</taxon>
        <taxon>eudicotyledons</taxon>
        <taxon>Gunneridae</taxon>
        <taxon>Pentapetalae</taxon>
        <taxon>Caryophyllales</taxon>
        <taxon>Nepenthaceae</taxon>
        <taxon>Nepenthes</taxon>
    </lineage>
</organism>
<feature type="transmembrane region" description="Helical" evidence="1">
    <location>
        <begin position="159"/>
        <end position="183"/>
    </location>
</feature>
<evidence type="ECO:0000313" key="2">
    <source>
        <dbReference type="EMBL" id="GMH03466.1"/>
    </source>
</evidence>
<comment type="caution">
    <text evidence="2">The sequence shown here is derived from an EMBL/GenBank/DDBJ whole genome shotgun (WGS) entry which is preliminary data.</text>
</comment>
<keyword evidence="1" id="KW-1133">Transmembrane helix</keyword>
<sequence>MGSEMSLSTVEVENAAAFDAEAHSGRLALLRTVGSREPGCLVPVFFGNELEDGVLCAAPDRIMVTGLFPCGWLADRRQLHQIADRLWGRFSLKWPFSFDTCGHPHLPPETDLAAGGVPVCWLLLVLPVDETCELLILVLEYYGAKRCCRASISADAGLIYLWLCAAWGYMGSCVGSCSGWHYFFGVSFFWINGRILHYVDGIMVPVCWLLPGSAAAWCFIFSMLQSFWICGGPMLSILLALPWLLK</sequence>
<keyword evidence="1" id="KW-0472">Membrane</keyword>